<keyword evidence="1" id="KW-0813">Transport</keyword>
<accession>A0A5C4RZS4</accession>
<protein>
    <submittedName>
        <fullName evidence="3">Electron transfer flavoprotein subunit beta/FixA family protein</fullName>
    </submittedName>
</protein>
<dbReference type="EMBL" id="VDCI01000004">
    <property type="protein sequence ID" value="TNJ36640.1"/>
    <property type="molecule type" value="Genomic_DNA"/>
</dbReference>
<dbReference type="RefSeq" id="WP_068866278.1">
    <property type="nucleotide sequence ID" value="NZ_VDCI01000004.1"/>
</dbReference>
<dbReference type="Gene3D" id="3.40.50.620">
    <property type="entry name" value="HUPs"/>
    <property type="match status" value="1"/>
</dbReference>
<comment type="caution">
    <text evidence="3">The sequence shown here is derived from an EMBL/GenBank/DDBJ whole genome shotgun (WGS) entry which is preliminary data.</text>
</comment>
<dbReference type="InterPro" id="IPR012255">
    <property type="entry name" value="ETF_b"/>
</dbReference>
<reference evidence="3 4" key="1">
    <citation type="submission" date="2019-05" db="EMBL/GenBank/DDBJ databases">
        <title>Draft Whole-Genome sequence of the green sulfur bacterium Prosthecochloris vibrioformis DSM 260.</title>
        <authorList>
            <person name="Meyer T.E."/>
            <person name="Kyndt J.A."/>
        </authorList>
    </citation>
    <scope>NUCLEOTIDE SEQUENCE [LARGE SCALE GENOMIC DNA]</scope>
    <source>
        <strain evidence="3 4">DSM 260</strain>
    </source>
</reference>
<dbReference type="Proteomes" id="UP000309544">
    <property type="component" value="Unassembled WGS sequence"/>
</dbReference>
<evidence type="ECO:0000313" key="3">
    <source>
        <dbReference type="EMBL" id="TNJ36640.1"/>
    </source>
</evidence>
<dbReference type="AlphaFoldDB" id="A0A5C4RZS4"/>
<proteinExistence type="predicted"/>
<dbReference type="GO" id="GO:0009055">
    <property type="term" value="F:electron transfer activity"/>
    <property type="evidence" value="ECO:0007669"/>
    <property type="project" value="InterPro"/>
</dbReference>
<keyword evidence="1" id="KW-0249">Electron transport</keyword>
<dbReference type="SMART" id="SM00893">
    <property type="entry name" value="ETF"/>
    <property type="match status" value="1"/>
</dbReference>
<sequence>MHIVVCCTAVPDTASRIEVVNGVVDLSRVSMVMNPYDEYAVEEAVRLKERYGGTVSAVAVGGGEHKDVLRKALAMGADEAYLGDGRTDDAFLVAVSLARVIGELPGGKPAIVLCGKLSVQSGRGAVGPMLAGLLGIEVVSRIVHVDVAESCVELEREIEAGRQRVVASLPLLLTAEKGLNVPRKSNIKAVMLAKKKPIHSVTISVDEAQRTLVDGFRSVDRRRSCRMLGSVEEVVEVVVRESDV</sequence>
<dbReference type="PIRSF" id="PIRSF000090">
    <property type="entry name" value="Beta-ETF"/>
    <property type="match status" value="1"/>
</dbReference>
<evidence type="ECO:0000313" key="4">
    <source>
        <dbReference type="Proteomes" id="UP000309544"/>
    </source>
</evidence>
<evidence type="ECO:0000259" key="2">
    <source>
        <dbReference type="SMART" id="SM00893"/>
    </source>
</evidence>
<dbReference type="PANTHER" id="PTHR21294">
    <property type="entry name" value="ELECTRON TRANSFER FLAVOPROTEIN BETA-SUBUNIT"/>
    <property type="match status" value="1"/>
</dbReference>
<evidence type="ECO:0000256" key="1">
    <source>
        <dbReference type="ARBA" id="ARBA00022982"/>
    </source>
</evidence>
<dbReference type="InterPro" id="IPR014729">
    <property type="entry name" value="Rossmann-like_a/b/a_fold"/>
</dbReference>
<dbReference type="Pfam" id="PF01012">
    <property type="entry name" value="ETF"/>
    <property type="match status" value="1"/>
</dbReference>
<dbReference type="InterPro" id="IPR033948">
    <property type="entry name" value="ETF_beta_N"/>
</dbReference>
<dbReference type="CDD" id="cd01714">
    <property type="entry name" value="ETF_beta"/>
    <property type="match status" value="1"/>
</dbReference>
<dbReference type="InterPro" id="IPR014730">
    <property type="entry name" value="ETF_a/b_N"/>
</dbReference>
<feature type="domain" description="Electron transfer flavoprotein alpha/beta-subunit N-terminal" evidence="2">
    <location>
        <begin position="21"/>
        <end position="210"/>
    </location>
</feature>
<organism evidence="3 4">
    <name type="scientific">Prosthecochloris vibrioformis</name>
    <name type="common">Chlorobium vibrioforme</name>
    <dbReference type="NCBI Taxonomy" id="1098"/>
    <lineage>
        <taxon>Bacteria</taxon>
        <taxon>Pseudomonadati</taxon>
        <taxon>Chlorobiota</taxon>
        <taxon>Chlorobiia</taxon>
        <taxon>Chlorobiales</taxon>
        <taxon>Chlorobiaceae</taxon>
        <taxon>Prosthecochloris</taxon>
    </lineage>
</organism>
<name>A0A5C4RZS4_PROVB</name>
<keyword evidence="4" id="KW-1185">Reference proteome</keyword>
<dbReference type="SUPFAM" id="SSF52402">
    <property type="entry name" value="Adenine nucleotide alpha hydrolases-like"/>
    <property type="match status" value="1"/>
</dbReference>
<gene>
    <name evidence="3" type="ORF">FGF68_06135</name>
</gene>